<organism evidence="1 2">
    <name type="scientific">Clonorchis sinensis</name>
    <name type="common">Chinese liver fluke</name>
    <dbReference type="NCBI Taxonomy" id="79923"/>
    <lineage>
        <taxon>Eukaryota</taxon>
        <taxon>Metazoa</taxon>
        <taxon>Spiralia</taxon>
        <taxon>Lophotrochozoa</taxon>
        <taxon>Platyhelminthes</taxon>
        <taxon>Trematoda</taxon>
        <taxon>Digenea</taxon>
        <taxon>Opisthorchiida</taxon>
        <taxon>Opisthorchiata</taxon>
        <taxon>Opisthorchiidae</taxon>
        <taxon>Clonorchis</taxon>
    </lineage>
</organism>
<protein>
    <submittedName>
        <fullName evidence="1">Uncharacterized protein</fullName>
    </submittedName>
</protein>
<reference key="2">
    <citation type="submission" date="2011-10" db="EMBL/GenBank/DDBJ databases">
        <title>The genome and transcriptome sequence of Clonorchis sinensis provide insights into the carcinogenic liver fluke.</title>
        <authorList>
            <person name="Wang X."/>
            <person name="Huang Y."/>
            <person name="Chen W."/>
            <person name="Liu H."/>
            <person name="Guo L."/>
            <person name="Chen Y."/>
            <person name="Luo F."/>
            <person name="Zhou W."/>
            <person name="Sun J."/>
            <person name="Mao Q."/>
            <person name="Liang P."/>
            <person name="Zhou C."/>
            <person name="Tian Y."/>
            <person name="Men J."/>
            <person name="Lv X."/>
            <person name="Huang L."/>
            <person name="Zhou J."/>
            <person name="Hu Y."/>
            <person name="Li R."/>
            <person name="Zhang F."/>
            <person name="Lei H."/>
            <person name="Li X."/>
            <person name="Hu X."/>
            <person name="Liang C."/>
            <person name="Xu J."/>
            <person name="Wu Z."/>
            <person name="Yu X."/>
        </authorList>
    </citation>
    <scope>NUCLEOTIDE SEQUENCE</scope>
    <source>
        <strain>Henan</strain>
    </source>
</reference>
<name>G7YI02_CLOSI</name>
<evidence type="ECO:0000313" key="2">
    <source>
        <dbReference type="Proteomes" id="UP000008909"/>
    </source>
</evidence>
<dbReference type="EMBL" id="DF143318">
    <property type="protein sequence ID" value="GAA52585.1"/>
    <property type="molecule type" value="Genomic_DNA"/>
</dbReference>
<dbReference type="Proteomes" id="UP000008909">
    <property type="component" value="Unassembled WGS sequence"/>
</dbReference>
<reference evidence="1" key="1">
    <citation type="journal article" date="2011" name="Genome Biol.">
        <title>The draft genome of the carcinogenic human liver fluke Clonorchis sinensis.</title>
        <authorList>
            <person name="Wang X."/>
            <person name="Chen W."/>
            <person name="Huang Y."/>
            <person name="Sun J."/>
            <person name="Men J."/>
            <person name="Liu H."/>
            <person name="Luo F."/>
            <person name="Guo L."/>
            <person name="Lv X."/>
            <person name="Deng C."/>
            <person name="Zhou C."/>
            <person name="Fan Y."/>
            <person name="Li X."/>
            <person name="Huang L."/>
            <person name="Hu Y."/>
            <person name="Liang C."/>
            <person name="Hu X."/>
            <person name="Xu J."/>
            <person name="Yu X."/>
        </authorList>
    </citation>
    <scope>NUCLEOTIDE SEQUENCE [LARGE SCALE GENOMIC DNA]</scope>
    <source>
        <strain evidence="1">Henan</strain>
    </source>
</reference>
<accession>G7YI02</accession>
<keyword evidence="2" id="KW-1185">Reference proteome</keyword>
<gene>
    <name evidence="1" type="ORF">CLF_108396</name>
</gene>
<proteinExistence type="predicted"/>
<sequence>MSEVIAGGELPKGSYEEVIIFRRTRGAMLDHTEKERIGPAQRDLKPQYIAKRCNSGIGEDNRDCQGRIFLHGLCNAVRKKGGSKLVGGYQNVEQMNNYQEGVPGIFAALDCEHCKKWWLWRQWRSS</sequence>
<dbReference type="AlphaFoldDB" id="G7YI02"/>
<evidence type="ECO:0000313" key="1">
    <source>
        <dbReference type="EMBL" id="GAA52585.1"/>
    </source>
</evidence>